<feature type="compositionally biased region" description="Basic residues" evidence="1">
    <location>
        <begin position="98"/>
        <end position="115"/>
    </location>
</feature>
<organism evidence="2 3">
    <name type="scientific">Neohortaea acidophila</name>
    <dbReference type="NCBI Taxonomy" id="245834"/>
    <lineage>
        <taxon>Eukaryota</taxon>
        <taxon>Fungi</taxon>
        <taxon>Dikarya</taxon>
        <taxon>Ascomycota</taxon>
        <taxon>Pezizomycotina</taxon>
        <taxon>Dothideomycetes</taxon>
        <taxon>Dothideomycetidae</taxon>
        <taxon>Mycosphaerellales</taxon>
        <taxon>Teratosphaeriaceae</taxon>
        <taxon>Neohortaea</taxon>
    </lineage>
</organism>
<feature type="compositionally biased region" description="Polar residues" evidence="1">
    <location>
        <begin position="668"/>
        <end position="677"/>
    </location>
</feature>
<dbReference type="GeneID" id="54479905"/>
<evidence type="ECO:0000313" key="3">
    <source>
        <dbReference type="Proteomes" id="UP000799767"/>
    </source>
</evidence>
<feature type="compositionally biased region" description="Basic residues" evidence="1">
    <location>
        <begin position="328"/>
        <end position="340"/>
    </location>
</feature>
<reference evidence="2" key="1">
    <citation type="journal article" date="2020" name="Stud. Mycol.">
        <title>101 Dothideomycetes genomes: a test case for predicting lifestyles and emergence of pathogens.</title>
        <authorList>
            <person name="Haridas S."/>
            <person name="Albert R."/>
            <person name="Binder M."/>
            <person name="Bloem J."/>
            <person name="Labutti K."/>
            <person name="Salamov A."/>
            <person name="Andreopoulos B."/>
            <person name="Baker S."/>
            <person name="Barry K."/>
            <person name="Bills G."/>
            <person name="Bluhm B."/>
            <person name="Cannon C."/>
            <person name="Castanera R."/>
            <person name="Culley D."/>
            <person name="Daum C."/>
            <person name="Ezra D."/>
            <person name="Gonzalez J."/>
            <person name="Henrissat B."/>
            <person name="Kuo A."/>
            <person name="Liang C."/>
            <person name="Lipzen A."/>
            <person name="Lutzoni F."/>
            <person name="Magnuson J."/>
            <person name="Mondo S."/>
            <person name="Nolan M."/>
            <person name="Ohm R."/>
            <person name="Pangilinan J."/>
            <person name="Park H.-J."/>
            <person name="Ramirez L."/>
            <person name="Alfaro M."/>
            <person name="Sun H."/>
            <person name="Tritt A."/>
            <person name="Yoshinaga Y."/>
            <person name="Zwiers L.-H."/>
            <person name="Turgeon B."/>
            <person name="Goodwin S."/>
            <person name="Spatafora J."/>
            <person name="Crous P."/>
            <person name="Grigoriev I."/>
        </authorList>
    </citation>
    <scope>NUCLEOTIDE SEQUENCE</scope>
    <source>
        <strain evidence="2">CBS 113389</strain>
    </source>
</reference>
<feature type="region of interest" description="Disordered" evidence="1">
    <location>
        <begin position="508"/>
        <end position="536"/>
    </location>
</feature>
<dbReference type="Proteomes" id="UP000799767">
    <property type="component" value="Unassembled WGS sequence"/>
</dbReference>
<feature type="compositionally biased region" description="Polar residues" evidence="1">
    <location>
        <begin position="8"/>
        <end position="17"/>
    </location>
</feature>
<feature type="compositionally biased region" description="Basic and acidic residues" evidence="1">
    <location>
        <begin position="318"/>
        <end position="327"/>
    </location>
</feature>
<evidence type="ECO:0000256" key="1">
    <source>
        <dbReference type="SAM" id="MobiDB-lite"/>
    </source>
</evidence>
<feature type="region of interest" description="Disordered" evidence="1">
    <location>
        <begin position="372"/>
        <end position="489"/>
    </location>
</feature>
<feature type="compositionally biased region" description="Basic and acidic residues" evidence="1">
    <location>
        <begin position="470"/>
        <end position="489"/>
    </location>
</feature>
<feature type="region of interest" description="Disordered" evidence="1">
    <location>
        <begin position="601"/>
        <end position="636"/>
    </location>
</feature>
<sequence length="977" mass="106104">MSHGFLSRPQQGLQSLSGRLPNSLAPDGGSVQHVPDDVLQELQQQRAGEEEARDRGAGPPSEPHRRDGRHGETGETSLPLPSPDLPPSPSPSPLGPHASRHPRYSRPPIPRRRSGRYSDARGVAQAPLPLPLRSAARPRSATSPRSPAPVSSQFVGGRVETDAHLLEPNRETDGATTAESMSESLSIPKNAAQDYFSAFNSDTPTSPGLSHYAPFPRTPGSINRPSFPRTPGSIGRISFSRFTPSTNHSSPRSTDSAGRLSISRSPGSTGRPSFSRSPASIGCFPFPRSFGPPPRTPSPSPSLSSSSDSNASSFAYFVRDRRGDRTLLKKKNRPLQHRTKAPPVGQAPLPLHSPSYYIPKIVEESATIKVLPQTPPPLSARLPGPRPKAPDATTRGRTQLRQSESISSLRLRSSSSKARPGGPDTDSHPRTPGSQAVPTVSSPDLKTAGRDSSLPPTVMRLRLPSRHRTVRDFEHVSSEELRAAPEKEPISPMDRPLSHGHHHFQTFGPDMIPTKPHDERQKPQQTEHPPGQTQMPEIPGYFPPASNAIEDRTTRLKMVHKRSSLFNVFRSPHIDSIQEESDGEGGKLTLNKRSVLSMTPTASAVTQYLPTRGPKRRSSTSSRSNATPLDHLGPPTFKWPLTSTPLSTHWEFLVGESKQPSGHVREQTPLSPLTAPQDSIRPKLTREVNFMDVDKVARPGNSKVVNFAPVEQDMIGPPSRSLQAKRRLSTIQISVPSAPSFLPTEMKRVNTPPQAPELSSANAGGFKGFFFDMRSIPPEPGVATSDETTHHPQAHRLRKLLQVKSVQHLLPRLSVPSLKRKQSNDKETAQQHPKTNDPLTVTNFSQTPFSQRLGDTRRNKLNRVRQYIRDTSSTGGRGEYSSTDDEALMLGTFELDVPDHLPNSPLCPLSPKHRGGGVAICPLHGRRRTVGPVVAGGGVVGMGERLGSGVGNGKGKMGPRIVFDSGVQQVDGGWKGS</sequence>
<keyword evidence="3" id="KW-1185">Reference proteome</keyword>
<feature type="region of interest" description="Disordered" evidence="1">
    <location>
        <begin position="1"/>
        <end position="351"/>
    </location>
</feature>
<dbReference type="AlphaFoldDB" id="A0A6A6PZL5"/>
<feature type="compositionally biased region" description="Polar residues" evidence="1">
    <location>
        <begin position="240"/>
        <end position="278"/>
    </location>
</feature>
<feature type="compositionally biased region" description="Low complexity" evidence="1">
    <location>
        <begin position="124"/>
        <end position="152"/>
    </location>
</feature>
<evidence type="ECO:0000313" key="2">
    <source>
        <dbReference type="EMBL" id="KAF2485194.1"/>
    </source>
</evidence>
<feature type="compositionally biased region" description="Basic and acidic residues" evidence="1">
    <location>
        <begin position="159"/>
        <end position="173"/>
    </location>
</feature>
<dbReference type="OrthoDB" id="3648773at2759"/>
<protein>
    <submittedName>
        <fullName evidence="2">Uncharacterized protein</fullName>
    </submittedName>
</protein>
<dbReference type="RefSeq" id="XP_033591763.1">
    <property type="nucleotide sequence ID" value="XM_033738904.1"/>
</dbReference>
<feature type="compositionally biased region" description="Basic and acidic residues" evidence="1">
    <location>
        <begin position="47"/>
        <end position="73"/>
    </location>
</feature>
<feature type="compositionally biased region" description="Polar residues" evidence="1">
    <location>
        <begin position="523"/>
        <end position="535"/>
    </location>
</feature>
<feature type="region of interest" description="Disordered" evidence="1">
    <location>
        <begin position="811"/>
        <end position="861"/>
    </location>
</feature>
<feature type="compositionally biased region" description="Polar residues" evidence="1">
    <location>
        <begin position="174"/>
        <end position="187"/>
    </location>
</feature>
<feature type="compositionally biased region" description="Pro residues" evidence="1">
    <location>
        <begin position="80"/>
        <end position="94"/>
    </location>
</feature>
<feature type="compositionally biased region" description="Polar residues" evidence="1">
    <location>
        <begin position="830"/>
        <end position="850"/>
    </location>
</feature>
<name>A0A6A6PZL5_9PEZI</name>
<feature type="compositionally biased region" description="Polar residues" evidence="1">
    <location>
        <begin position="198"/>
        <end position="208"/>
    </location>
</feature>
<dbReference type="EMBL" id="MU001633">
    <property type="protein sequence ID" value="KAF2485194.1"/>
    <property type="molecule type" value="Genomic_DNA"/>
</dbReference>
<accession>A0A6A6PZL5</accession>
<proteinExistence type="predicted"/>
<feature type="compositionally biased region" description="Low complexity" evidence="1">
    <location>
        <begin position="301"/>
        <end position="314"/>
    </location>
</feature>
<gene>
    <name evidence="2" type="ORF">BDY17DRAFT_98364</name>
</gene>
<feature type="compositionally biased region" description="Pro residues" evidence="1">
    <location>
        <begin position="290"/>
        <end position="300"/>
    </location>
</feature>
<feature type="compositionally biased region" description="Low complexity" evidence="1">
    <location>
        <begin position="400"/>
        <end position="416"/>
    </location>
</feature>
<feature type="region of interest" description="Disordered" evidence="1">
    <location>
        <begin position="658"/>
        <end position="677"/>
    </location>
</feature>
<feature type="compositionally biased region" description="Polar residues" evidence="1">
    <location>
        <begin position="432"/>
        <end position="444"/>
    </location>
</feature>